<comment type="similarity">
    <text evidence="1">Belongs to the plant acyltransferase family.</text>
</comment>
<name>A0A4D6KKT0_VIGUN</name>
<organism evidence="2 3">
    <name type="scientific">Vigna unguiculata</name>
    <name type="common">Cowpea</name>
    <dbReference type="NCBI Taxonomy" id="3917"/>
    <lineage>
        <taxon>Eukaryota</taxon>
        <taxon>Viridiplantae</taxon>
        <taxon>Streptophyta</taxon>
        <taxon>Embryophyta</taxon>
        <taxon>Tracheophyta</taxon>
        <taxon>Spermatophyta</taxon>
        <taxon>Magnoliopsida</taxon>
        <taxon>eudicotyledons</taxon>
        <taxon>Gunneridae</taxon>
        <taxon>Pentapetalae</taxon>
        <taxon>rosids</taxon>
        <taxon>fabids</taxon>
        <taxon>Fabales</taxon>
        <taxon>Fabaceae</taxon>
        <taxon>Papilionoideae</taxon>
        <taxon>50 kb inversion clade</taxon>
        <taxon>NPAAA clade</taxon>
        <taxon>indigoferoid/millettioid clade</taxon>
        <taxon>Phaseoleae</taxon>
        <taxon>Vigna</taxon>
    </lineage>
</organism>
<dbReference type="Gene3D" id="3.30.559.10">
    <property type="entry name" value="Chloramphenicol acetyltransferase-like domain"/>
    <property type="match status" value="1"/>
</dbReference>
<dbReference type="EMBL" id="CP039345">
    <property type="protein sequence ID" value="QCD78118.1"/>
    <property type="molecule type" value="Genomic_DNA"/>
</dbReference>
<proteinExistence type="inferred from homology"/>
<dbReference type="PANTHER" id="PTHR31147">
    <property type="entry name" value="ACYL TRANSFERASE 4"/>
    <property type="match status" value="1"/>
</dbReference>
<evidence type="ECO:0008006" key="4">
    <source>
        <dbReference type="Google" id="ProtNLM"/>
    </source>
</evidence>
<evidence type="ECO:0000313" key="3">
    <source>
        <dbReference type="Proteomes" id="UP000501690"/>
    </source>
</evidence>
<dbReference type="Pfam" id="PF02458">
    <property type="entry name" value="Transferase"/>
    <property type="match status" value="1"/>
</dbReference>
<dbReference type="Proteomes" id="UP000501690">
    <property type="component" value="Linkage Group LG1"/>
</dbReference>
<gene>
    <name evidence="2" type="ORF">DEO72_LG1g1748</name>
</gene>
<reference evidence="2 3" key="1">
    <citation type="submission" date="2019-04" db="EMBL/GenBank/DDBJ databases">
        <title>An improved genome assembly and genetic linkage map for asparagus bean, Vigna unguiculata ssp. sesquipedialis.</title>
        <authorList>
            <person name="Xia Q."/>
            <person name="Zhang R."/>
            <person name="Dong Y."/>
        </authorList>
    </citation>
    <scope>NUCLEOTIDE SEQUENCE [LARGE SCALE GENOMIC DNA]</scope>
    <source>
        <tissue evidence="2">Leaf</tissue>
    </source>
</reference>
<keyword evidence="3" id="KW-1185">Reference proteome</keyword>
<evidence type="ECO:0000313" key="2">
    <source>
        <dbReference type="EMBL" id="QCD78118.1"/>
    </source>
</evidence>
<protein>
    <recommendedName>
        <fullName evidence="4">Shikimate O-hydroxycinnamoyltransferase</fullName>
    </recommendedName>
</protein>
<evidence type="ECO:0000256" key="1">
    <source>
        <dbReference type="ARBA" id="ARBA00009861"/>
    </source>
</evidence>
<accession>A0A4D6KKT0</accession>
<dbReference type="InterPro" id="IPR023213">
    <property type="entry name" value="CAT-like_dom_sf"/>
</dbReference>
<dbReference type="PANTHER" id="PTHR31147:SF25">
    <property type="entry name" value="HXXXD-TYPE ACYL-TRANSFERASE FAMILY PROTEIN"/>
    <property type="match status" value="1"/>
</dbReference>
<sequence length="124" mass="13925">MATEKTPFELAMKEVVLIKPSKPTPFSVLHLSSLDHIPDLNILCHTLHVYRSKVDDHDEPSCPNHQLLHPADVIKAALSKALVYYYPLAGRLVDHTDGNWKPMLLASFLLSVTGMALTWKLQKT</sequence>
<dbReference type="AlphaFoldDB" id="A0A4D6KKT0"/>
<dbReference type="InterPro" id="IPR050898">
    <property type="entry name" value="Plant_acyltransferase"/>
</dbReference>